<reference evidence="2" key="1">
    <citation type="journal article" date="2015" name="PLoS Genet.">
        <title>Genome Sequence and Transcriptome Analyses of Chrysochromulina tobin: Metabolic Tools for Enhanced Algal Fitness in the Prominent Order Prymnesiales (Haptophyceae).</title>
        <authorList>
            <person name="Hovde B.T."/>
            <person name="Deodato C.R."/>
            <person name="Hunsperger H.M."/>
            <person name="Ryken S.A."/>
            <person name="Yost W."/>
            <person name="Jha R.K."/>
            <person name="Patterson J."/>
            <person name="Monnat R.J. Jr."/>
            <person name="Barlow S.B."/>
            <person name="Starkenburg S.R."/>
            <person name="Cattolico R.A."/>
        </authorList>
    </citation>
    <scope>NUCLEOTIDE SEQUENCE</scope>
    <source>
        <strain evidence="2">CCMP291</strain>
    </source>
</reference>
<name>A0A0M0K149_9EUKA</name>
<accession>A0A0M0K149</accession>
<dbReference type="OrthoDB" id="9970435at2759"/>
<sequence>MTKFGKRLLAEQNPKFHGLYVEYKGLKRLLKTKSAEAEANAARTAFSSFIPEVIAAVGDKLLEDCQKIAMVLESELHVPYTAGGRAEALVELEAYVAINHQACEKILKKLFKKLEIAPCPLQTTWPGIHAALCAHRRRLEDVRQRLSPRHRAAVEGIRAAAALTPPVQPRRMYMPGLARRTEHATVVLTFRAMTTPIALSDGLELRAATQATAELAAGHPDDHVD</sequence>
<evidence type="ECO:0000313" key="2">
    <source>
        <dbReference type="Proteomes" id="UP000037460"/>
    </source>
</evidence>
<dbReference type="AlphaFoldDB" id="A0A0M0K149"/>
<evidence type="ECO:0008006" key="3">
    <source>
        <dbReference type="Google" id="ProtNLM"/>
    </source>
</evidence>
<dbReference type="EMBL" id="JWZX01001752">
    <property type="protein sequence ID" value="KOO32525.1"/>
    <property type="molecule type" value="Genomic_DNA"/>
</dbReference>
<dbReference type="Proteomes" id="UP000037460">
    <property type="component" value="Unassembled WGS sequence"/>
</dbReference>
<proteinExistence type="predicted"/>
<organism evidence="1 2">
    <name type="scientific">Chrysochromulina tobinii</name>
    <dbReference type="NCBI Taxonomy" id="1460289"/>
    <lineage>
        <taxon>Eukaryota</taxon>
        <taxon>Haptista</taxon>
        <taxon>Haptophyta</taxon>
        <taxon>Prymnesiophyceae</taxon>
        <taxon>Prymnesiales</taxon>
        <taxon>Chrysochromulinaceae</taxon>
        <taxon>Chrysochromulina</taxon>
    </lineage>
</organism>
<keyword evidence="2" id="KW-1185">Reference proteome</keyword>
<gene>
    <name evidence="1" type="ORF">Ctob_011884</name>
</gene>
<evidence type="ECO:0000313" key="1">
    <source>
        <dbReference type="EMBL" id="KOO32525.1"/>
    </source>
</evidence>
<comment type="caution">
    <text evidence="1">The sequence shown here is derived from an EMBL/GenBank/DDBJ whole genome shotgun (WGS) entry which is preliminary data.</text>
</comment>
<protein>
    <recommendedName>
        <fullName evidence="3">SPX domain-containing protein</fullName>
    </recommendedName>
</protein>